<dbReference type="PATRIC" id="fig|1359184.3.peg.404"/>
<proteinExistence type="predicted"/>
<sequence length="43" mass="5136">MYQELGERISIYKTSYTFRVKGNLRVKEQNNYVTFSFDVPTIV</sequence>
<protein>
    <submittedName>
        <fullName evidence="1">Uncharacterized protein</fullName>
    </submittedName>
</protein>
<organism evidence="1 2">
    <name type="scientific">Orientia tsutsugamushi str. Gilliam</name>
    <dbReference type="NCBI Taxonomy" id="1359184"/>
    <lineage>
        <taxon>Bacteria</taxon>
        <taxon>Pseudomonadati</taxon>
        <taxon>Pseudomonadota</taxon>
        <taxon>Alphaproteobacteria</taxon>
        <taxon>Rickettsiales</taxon>
        <taxon>Rickettsiaceae</taxon>
        <taxon>Rickettsieae</taxon>
        <taxon>Orientia</taxon>
    </lineage>
</organism>
<gene>
    <name evidence="1" type="ORF">OTSGILL_1133</name>
</gene>
<reference evidence="1 2" key="1">
    <citation type="submission" date="2015-02" db="EMBL/GenBank/DDBJ databases">
        <title>Genome Sequencing of Rickettsiales.</title>
        <authorList>
            <person name="Daugherty S.C."/>
            <person name="Su Q."/>
            <person name="Abolude K."/>
            <person name="Beier-Sexton M."/>
            <person name="Carlyon J.A."/>
            <person name="Carter R."/>
            <person name="Day N.P."/>
            <person name="Dumler S.J."/>
            <person name="Dyachenko V."/>
            <person name="Godinez A."/>
            <person name="Kurtti T.J."/>
            <person name="Lichay M."/>
            <person name="Mullins K.E."/>
            <person name="Ott S."/>
            <person name="Pappas-Brown V."/>
            <person name="Paris D.H."/>
            <person name="Patel P."/>
            <person name="Richards A.L."/>
            <person name="Sadzewicz L."/>
            <person name="Sears K."/>
            <person name="Seidman D."/>
            <person name="Sengamalay N."/>
            <person name="Stenos J."/>
            <person name="Tallon L.J."/>
            <person name="Vincent G."/>
            <person name="Fraser C.M."/>
            <person name="Munderloh U."/>
            <person name="Dunning-Hotopp J.C."/>
        </authorList>
    </citation>
    <scope>NUCLEOTIDE SEQUENCE [LARGE SCALE GENOMIC DNA]</scope>
    <source>
        <strain evidence="1 2">Gilliam</strain>
    </source>
</reference>
<comment type="caution">
    <text evidence="1">The sequence shown here is derived from an EMBL/GenBank/DDBJ whole genome shotgun (WGS) entry which is preliminary data.</text>
</comment>
<evidence type="ECO:0000313" key="1">
    <source>
        <dbReference type="EMBL" id="KJV52995.1"/>
    </source>
</evidence>
<dbReference type="EMBL" id="LANO01000014">
    <property type="protein sequence ID" value="KJV52995.1"/>
    <property type="molecule type" value="Genomic_DNA"/>
</dbReference>
<evidence type="ECO:0000313" key="2">
    <source>
        <dbReference type="Proteomes" id="UP000033769"/>
    </source>
</evidence>
<dbReference type="AlphaFoldDB" id="A0A0F3MB60"/>
<name>A0A0F3MB60_ORITS</name>
<accession>A0A0F3MB60</accession>
<dbReference type="Proteomes" id="UP000033769">
    <property type="component" value="Unassembled WGS sequence"/>
</dbReference>